<accession>A0AAV6UT63</accession>
<organism evidence="1 2">
    <name type="scientific">Oedothorax gibbosus</name>
    <dbReference type="NCBI Taxonomy" id="931172"/>
    <lineage>
        <taxon>Eukaryota</taxon>
        <taxon>Metazoa</taxon>
        <taxon>Ecdysozoa</taxon>
        <taxon>Arthropoda</taxon>
        <taxon>Chelicerata</taxon>
        <taxon>Arachnida</taxon>
        <taxon>Araneae</taxon>
        <taxon>Araneomorphae</taxon>
        <taxon>Entelegynae</taxon>
        <taxon>Araneoidea</taxon>
        <taxon>Linyphiidae</taxon>
        <taxon>Erigoninae</taxon>
        <taxon>Oedothorax</taxon>
    </lineage>
</organism>
<keyword evidence="2" id="KW-1185">Reference proteome</keyword>
<dbReference type="AlphaFoldDB" id="A0AAV6UT63"/>
<evidence type="ECO:0000313" key="2">
    <source>
        <dbReference type="Proteomes" id="UP000827092"/>
    </source>
</evidence>
<comment type="caution">
    <text evidence="1">The sequence shown here is derived from an EMBL/GenBank/DDBJ whole genome shotgun (WGS) entry which is preliminary data.</text>
</comment>
<name>A0AAV6UT63_9ARAC</name>
<dbReference type="Proteomes" id="UP000827092">
    <property type="component" value="Unassembled WGS sequence"/>
</dbReference>
<proteinExistence type="predicted"/>
<sequence>MAPDLSPVIDSATKCSPRFYFMKTPFPYFMPNCLANRIPRHKFAKSPQLHSDSITFLPAERDIFIEDFMPRGFAGK</sequence>
<dbReference type="EMBL" id="JAFNEN010000289">
    <property type="protein sequence ID" value="KAG8186785.1"/>
    <property type="molecule type" value="Genomic_DNA"/>
</dbReference>
<reference evidence="1 2" key="1">
    <citation type="journal article" date="2022" name="Nat. Ecol. Evol.">
        <title>A masculinizing supergene underlies an exaggerated male reproductive morph in a spider.</title>
        <authorList>
            <person name="Hendrickx F."/>
            <person name="De Corte Z."/>
            <person name="Sonet G."/>
            <person name="Van Belleghem S.M."/>
            <person name="Kostlbacher S."/>
            <person name="Vangestel C."/>
        </authorList>
    </citation>
    <scope>NUCLEOTIDE SEQUENCE [LARGE SCALE GENOMIC DNA]</scope>
    <source>
        <strain evidence="1">W744_W776</strain>
    </source>
</reference>
<gene>
    <name evidence="1" type="ORF">JTE90_010679</name>
</gene>
<evidence type="ECO:0000313" key="1">
    <source>
        <dbReference type="EMBL" id="KAG8186785.1"/>
    </source>
</evidence>
<protein>
    <submittedName>
        <fullName evidence="1">Uncharacterized protein</fullName>
    </submittedName>
</protein>